<dbReference type="EMBL" id="NHYE01003887">
    <property type="protein sequence ID" value="PPQ87288.1"/>
    <property type="molecule type" value="Genomic_DNA"/>
</dbReference>
<evidence type="ECO:0008006" key="3">
    <source>
        <dbReference type="Google" id="ProtNLM"/>
    </source>
</evidence>
<organism evidence="1 2">
    <name type="scientific">Gymnopilus dilepis</name>
    <dbReference type="NCBI Taxonomy" id="231916"/>
    <lineage>
        <taxon>Eukaryota</taxon>
        <taxon>Fungi</taxon>
        <taxon>Dikarya</taxon>
        <taxon>Basidiomycota</taxon>
        <taxon>Agaricomycotina</taxon>
        <taxon>Agaricomycetes</taxon>
        <taxon>Agaricomycetidae</taxon>
        <taxon>Agaricales</taxon>
        <taxon>Agaricineae</taxon>
        <taxon>Hymenogastraceae</taxon>
        <taxon>Gymnopilus</taxon>
    </lineage>
</organism>
<keyword evidence="2" id="KW-1185">Reference proteome</keyword>
<evidence type="ECO:0000313" key="1">
    <source>
        <dbReference type="EMBL" id="PPQ87288.1"/>
    </source>
</evidence>
<dbReference type="Proteomes" id="UP000284706">
    <property type="component" value="Unassembled WGS sequence"/>
</dbReference>
<dbReference type="AlphaFoldDB" id="A0A409X915"/>
<protein>
    <recommendedName>
        <fullName evidence="3">F-box domain-containing protein</fullName>
    </recommendedName>
</protein>
<sequence length="347" mass="39007">MAILPNELLQKVIRNLAQDEASLRQCNAASRLLNEMVHPIIFNKVKIIGRSEYTKASLAKLARAIDTIAPDIKNFELMPFGLDLMEDDAAKVLVTIAQKSRLTTLSLHCSYPCDDVLDVIWHMASQTTIRDLDIGGLPIRADLLQNKPNLHRLSIASTCAPIGDEDFNDLYPASVEYLFYTNGGTQNHGSYIIKELDAVLDEINETRLATLLTDRGSMITRLTMEFSGYDGDGGMSDVNMTMLPSLTDLKFTFDNTEDLTPPIDLAHFFCASKDTRLKQIELAFEQTVIRPERLNMTAMSPEGFSTALVFSLDFHPRLEKARVTLCIRTDIPRNQVVRARVDEYMEK</sequence>
<gene>
    <name evidence="1" type="ORF">CVT26_000271</name>
</gene>
<proteinExistence type="predicted"/>
<dbReference type="InParanoid" id="A0A409X915"/>
<evidence type="ECO:0000313" key="2">
    <source>
        <dbReference type="Proteomes" id="UP000284706"/>
    </source>
</evidence>
<feature type="non-terminal residue" evidence="1">
    <location>
        <position position="347"/>
    </location>
</feature>
<comment type="caution">
    <text evidence="1">The sequence shown here is derived from an EMBL/GenBank/DDBJ whole genome shotgun (WGS) entry which is preliminary data.</text>
</comment>
<reference evidence="1 2" key="1">
    <citation type="journal article" date="2018" name="Evol. Lett.">
        <title>Horizontal gene cluster transfer increased hallucinogenic mushroom diversity.</title>
        <authorList>
            <person name="Reynolds H.T."/>
            <person name="Vijayakumar V."/>
            <person name="Gluck-Thaler E."/>
            <person name="Korotkin H.B."/>
            <person name="Matheny P.B."/>
            <person name="Slot J.C."/>
        </authorList>
    </citation>
    <scope>NUCLEOTIDE SEQUENCE [LARGE SCALE GENOMIC DNA]</scope>
    <source>
        <strain evidence="1 2">SRW20</strain>
    </source>
</reference>
<accession>A0A409X915</accession>
<name>A0A409X915_9AGAR</name>